<reference evidence="1 2" key="1">
    <citation type="journal article" date="2020" name="Microbiome">
        <title>Single-cell genomics of uncultured bacteria reveals dietary fiber responders in the mouse gut microbiota.</title>
        <authorList>
            <person name="Chijiiwa R."/>
            <person name="Hosokawa M."/>
            <person name="Kogawa M."/>
            <person name="Nishikawa Y."/>
            <person name="Ide K."/>
            <person name="Sakanashi C."/>
            <person name="Takahashi K."/>
            <person name="Takeyama H."/>
        </authorList>
    </citation>
    <scope>NUCLEOTIDE SEQUENCE [LARGE SCALE GENOMIC DNA]</scope>
    <source>
        <strain evidence="1">IMSAGC_001</strain>
    </source>
</reference>
<dbReference type="AlphaFoldDB" id="A0A7J0A6Z1"/>
<name>A0A7J0A6Z1_9BACE</name>
<proteinExistence type="predicted"/>
<comment type="caution">
    <text evidence="1">The sequence shown here is derived from an EMBL/GenBank/DDBJ whole genome shotgun (WGS) entry which is preliminary data.</text>
</comment>
<organism evidence="1 2">
    <name type="scientific">Bacteroides acidifaciens</name>
    <dbReference type="NCBI Taxonomy" id="85831"/>
    <lineage>
        <taxon>Bacteria</taxon>
        <taxon>Pseudomonadati</taxon>
        <taxon>Bacteroidota</taxon>
        <taxon>Bacteroidia</taxon>
        <taxon>Bacteroidales</taxon>
        <taxon>Bacteroidaceae</taxon>
        <taxon>Bacteroides</taxon>
    </lineage>
</organism>
<sequence>MSSFIYFRDSREMSNRQLVKLAFCICLLSLFFSCSSERDEGSEGSGTLHVQVNANPEVVVGTNTRVGDGTEQGVPDVNDFSFSIFKGETLRGKWATLADFFADDELTLRPGNYTAVASYSDVENEGFELPYFEGNQSFTISKGKTTNVKVTCYLANAKLKITYTDAFKEFFSSYSSEVTSSLNNIVKFEQSEERYGYFKPGELQVRTTFRKKQGSSQEVTVQAKTFLAEARHAYILTLDVDAGSSMLNISFSDDIPNQEPITIDVSDEALSAPAPYLKANGFGTEALSVVEGKSAESSQIYAYLNAAGGIAHCNLTTHSNTLIEQGWPESVDLANVPADILEKMQELGLKIVGLSDKKDKIAMIDFTDVIPFLEYKEGDAEHLFTLNAVDILSKTNEEPLTLKVNSLDNKFAITTGPTIAYGTTKVNVNMTLDGDPLKVNYWLKVGDSKQAITPKKINSDKEQHQLTFVLPESQTSIMQIEANYLRRMKSVESTVEAPLYTLSLAYPGDVWTKKATVQVDKSIEDGWEFLCFNDGKEINPVYSVDNTSVSMTGLPAGEKIDLRIVKKDLEGDIVAASDELEINTESELQIPNSNFEQWYEKFVWKSDKISGISNGNQEIYTAYPYLEGENEPWWATRNDLSTAESDDQSYFYRYHLSTTYVNSNHSASSKIGISNKPCNGEYSAEIAVVGWGAGSTCSKKNSPNCRKKTSGCLFIGQYDKQSGEQYGHIFSSRPTQMSFIYRFHSINGESASAVVKIEHREDDGSIVVLGEGMLELTSSMATPVDTQGIVGIEYKNIQLSPTHISVEFLASTASTPSVNGYSGSLGLFAGYGDTRAIGNVLVIDDLVLEYAN</sequence>
<accession>A0A7J0A6Z1</accession>
<gene>
    <name evidence="1" type="ORF">IMSAGC001_03178</name>
</gene>
<dbReference type="EMBL" id="BLLS01000118">
    <property type="protein sequence ID" value="GFH87749.1"/>
    <property type="molecule type" value="Genomic_DNA"/>
</dbReference>
<evidence type="ECO:0000313" key="2">
    <source>
        <dbReference type="Proteomes" id="UP000491181"/>
    </source>
</evidence>
<dbReference type="Pfam" id="PF14900">
    <property type="entry name" value="DUF4493"/>
    <property type="match status" value="1"/>
</dbReference>
<dbReference type="Proteomes" id="UP000491181">
    <property type="component" value="Unassembled WGS sequence"/>
</dbReference>
<protein>
    <recommendedName>
        <fullName evidence="3">DUF4493 domain-containing protein</fullName>
    </recommendedName>
</protein>
<evidence type="ECO:0008006" key="3">
    <source>
        <dbReference type="Google" id="ProtNLM"/>
    </source>
</evidence>
<evidence type="ECO:0000313" key="1">
    <source>
        <dbReference type="EMBL" id="GFH87749.1"/>
    </source>
</evidence>
<dbReference type="InterPro" id="IPR027840">
    <property type="entry name" value="DUF4493"/>
</dbReference>